<protein>
    <submittedName>
        <fullName evidence="3">CIA30 family protein</fullName>
    </submittedName>
</protein>
<name>A0A4Q8QJ00_9FLAO</name>
<accession>A0A4Q8QJ00</accession>
<evidence type="ECO:0000313" key="3">
    <source>
        <dbReference type="EMBL" id="TAI49837.1"/>
    </source>
</evidence>
<comment type="similarity">
    <text evidence="1">Belongs to the CIA30 family.</text>
</comment>
<reference evidence="3 4" key="1">
    <citation type="submission" date="2019-02" db="EMBL/GenBank/DDBJ databases">
        <title>Draft genome sequence of Muricauda sp. 176CP4-71.</title>
        <authorList>
            <person name="Park J.-S."/>
        </authorList>
    </citation>
    <scope>NUCLEOTIDE SEQUENCE [LARGE SCALE GENOMIC DNA]</scope>
    <source>
        <strain evidence="3 4">176CP4-71</strain>
    </source>
</reference>
<proteinExistence type="inferred from homology"/>
<dbReference type="PANTHER" id="PTHR13194">
    <property type="entry name" value="COMPLEX I INTERMEDIATE-ASSOCIATED PROTEIN 30"/>
    <property type="match status" value="1"/>
</dbReference>
<dbReference type="InterPro" id="IPR008979">
    <property type="entry name" value="Galactose-bd-like_sf"/>
</dbReference>
<keyword evidence="4" id="KW-1185">Reference proteome</keyword>
<sequence length="164" mass="18648">MNVDTIFDFTTTSNLDNWTVINDGVMGGRSFGSFSLSTEGHGVFKGTISLENNGGFSSVRHRMASLEVSPNSKIRIKLKGDGSNYQFRVKNKIENRYSYIQPFRTTGEWEEIEIELSSMYPGFRGRRLDRPNFSHQTIEEITFLIGNKKAQGFKLLIDHITLVN</sequence>
<dbReference type="OrthoDB" id="442188at2"/>
<gene>
    <name evidence="3" type="ORF">EW142_05170</name>
</gene>
<feature type="domain" description="NADH:ubiquinone oxidoreductase intermediate-associated protein 30" evidence="2">
    <location>
        <begin position="7"/>
        <end position="157"/>
    </location>
</feature>
<evidence type="ECO:0000313" key="4">
    <source>
        <dbReference type="Proteomes" id="UP000291981"/>
    </source>
</evidence>
<dbReference type="EMBL" id="SGIU01000001">
    <property type="protein sequence ID" value="TAI49837.1"/>
    <property type="molecule type" value="Genomic_DNA"/>
</dbReference>
<dbReference type="Gene3D" id="2.60.120.430">
    <property type="entry name" value="Galactose-binding lectin"/>
    <property type="match status" value="1"/>
</dbReference>
<evidence type="ECO:0000259" key="2">
    <source>
        <dbReference type="Pfam" id="PF08547"/>
    </source>
</evidence>
<dbReference type="SUPFAM" id="SSF49785">
    <property type="entry name" value="Galactose-binding domain-like"/>
    <property type="match status" value="1"/>
</dbReference>
<dbReference type="InterPro" id="IPR013857">
    <property type="entry name" value="NADH-UbQ_OxRdtase-assoc_prot30"/>
</dbReference>
<dbReference type="Proteomes" id="UP000291981">
    <property type="component" value="Unassembled WGS sequence"/>
</dbReference>
<comment type="caution">
    <text evidence="3">The sequence shown here is derived from an EMBL/GenBank/DDBJ whole genome shotgun (WGS) entry which is preliminary data.</text>
</comment>
<dbReference type="AlphaFoldDB" id="A0A4Q8QJ00"/>
<organism evidence="3 4">
    <name type="scientific">Flagellimonas allohymeniacidonis</name>
    <dbReference type="NCBI Taxonomy" id="2517819"/>
    <lineage>
        <taxon>Bacteria</taxon>
        <taxon>Pseudomonadati</taxon>
        <taxon>Bacteroidota</taxon>
        <taxon>Flavobacteriia</taxon>
        <taxon>Flavobacteriales</taxon>
        <taxon>Flavobacteriaceae</taxon>
        <taxon>Flagellimonas</taxon>
    </lineage>
</organism>
<evidence type="ECO:0000256" key="1">
    <source>
        <dbReference type="ARBA" id="ARBA00007884"/>
    </source>
</evidence>
<dbReference type="Pfam" id="PF08547">
    <property type="entry name" value="CIA30"/>
    <property type="match status" value="1"/>
</dbReference>
<dbReference type="InterPro" id="IPR039131">
    <property type="entry name" value="NDUFAF1"/>
</dbReference>
<dbReference type="PANTHER" id="PTHR13194:SF19">
    <property type="entry name" value="NAD(P)-BINDING ROSSMANN-FOLD SUPERFAMILY PROTEIN"/>
    <property type="match status" value="1"/>
</dbReference>